<dbReference type="FunFam" id="1.10.150.20:FF:000007">
    <property type="entry name" value="DNA ligase"/>
    <property type="match status" value="1"/>
</dbReference>
<dbReference type="PROSITE" id="PS50172">
    <property type="entry name" value="BRCT"/>
    <property type="match status" value="1"/>
</dbReference>
<dbReference type="Pfam" id="PF01653">
    <property type="entry name" value="DNA_ligase_aden"/>
    <property type="match status" value="1"/>
</dbReference>
<dbReference type="InterPro" id="IPR018239">
    <property type="entry name" value="DNA_ligase_AS"/>
</dbReference>
<name>A0A7I8D0X9_9FIRM</name>
<organism evidence="19 20">
    <name type="scientific">Solibaculum mannosilyticum</name>
    <dbReference type="NCBI Taxonomy" id="2780922"/>
    <lineage>
        <taxon>Bacteria</taxon>
        <taxon>Bacillati</taxon>
        <taxon>Bacillota</taxon>
        <taxon>Clostridia</taxon>
        <taxon>Eubacteriales</taxon>
        <taxon>Oscillospiraceae</taxon>
        <taxon>Solibaculum</taxon>
    </lineage>
</organism>
<dbReference type="Pfam" id="PF03119">
    <property type="entry name" value="DNA_ligase_ZBD"/>
    <property type="match status" value="1"/>
</dbReference>
<dbReference type="SMART" id="SM00532">
    <property type="entry name" value="LIGANc"/>
    <property type="match status" value="1"/>
</dbReference>
<dbReference type="PROSITE" id="PS01055">
    <property type="entry name" value="DNA_LIGASE_N1"/>
    <property type="match status" value="1"/>
</dbReference>
<sequence>MQDEVQRIQTLRQQLEYHNHKYYVEDSPEIDDFEYDKMMQELIRLEEAHPELITPDSPTQRVGGKAEDLFSPVVHTVPMESLQDVFSEEELMEFDHRVREVIEHPLYTVEPKIDGLSISLEYRDGLFVRGSTRGDGITGEDVTANLRTIRSIPLRLKQDIPFLEVRGEVYMPRESFAALVKRQEEKEEKPFKNPRNAAAGSLRQKDSSVTASRNLDIFLFNIQQVEGEQLHSHRQSLDFLKALGLKVIPFYNVYDNMESVMDEIQRIGDMRGQYSFDIDGVVVKVDDFEQRRILGSTSKFPKWAAAFKYPPEEKITRLVDIEINVGRTGVLTPTGVFEPILLAGSTVSRATLHNEDFITEKNICIGDTVVLRKAGDIIPEVVAVVEHDDTHQPYQMPSTCPSCGGPVHREDGEAALRCNNPECPAQLLRNLIHFASRDAMDIEGLGPAVVEQLVDNHLVKSSADLYRLKAENVADIERMGEKSAANLINAIENSKKNDLSRLLFALGIRHIGQKAAKLLAEQFHDIDALFEATVEQINAIDGFGEVMAQCVVDFFAQPQTVHLIGQLKEAGVNMTSSSTVRDNRFAGLSFVLTGTLPTYTREEASSIIEQRGGKVTSSVSKKTGYVLAGESAGSKLTKAQKLGIEIIDEQRFKQLAGIDE</sequence>
<dbReference type="InterPro" id="IPR013839">
    <property type="entry name" value="DNAligase_adenylation"/>
</dbReference>
<dbReference type="PANTHER" id="PTHR23389:SF9">
    <property type="entry name" value="DNA LIGASE"/>
    <property type="match status" value="1"/>
</dbReference>
<evidence type="ECO:0000256" key="9">
    <source>
        <dbReference type="ARBA" id="ARBA00022842"/>
    </source>
</evidence>
<evidence type="ECO:0000256" key="1">
    <source>
        <dbReference type="ARBA" id="ARBA00004067"/>
    </source>
</evidence>
<protein>
    <recommendedName>
        <fullName evidence="3 15">DNA ligase</fullName>
        <ecNumber evidence="2 15">6.5.1.2</ecNumber>
    </recommendedName>
    <alternativeName>
        <fullName evidence="15">Polydeoxyribonucleotide synthase [NAD(+)]</fullName>
    </alternativeName>
</protein>
<dbReference type="KEGG" id="sman:C12CBH8_10790"/>
<dbReference type="FunFam" id="1.10.150.20:FF:000006">
    <property type="entry name" value="DNA ligase"/>
    <property type="match status" value="1"/>
</dbReference>
<dbReference type="Pfam" id="PF03120">
    <property type="entry name" value="OB_DNA_ligase"/>
    <property type="match status" value="1"/>
</dbReference>
<dbReference type="PANTHER" id="PTHR23389">
    <property type="entry name" value="CHROMOSOME TRANSMISSION FIDELITY FACTOR 18"/>
    <property type="match status" value="1"/>
</dbReference>
<dbReference type="SUPFAM" id="SSF56091">
    <property type="entry name" value="DNA ligase/mRNA capping enzyme, catalytic domain"/>
    <property type="match status" value="1"/>
</dbReference>
<feature type="binding site" evidence="15">
    <location>
        <position position="133"/>
    </location>
    <ligand>
        <name>NAD(+)</name>
        <dbReference type="ChEBI" id="CHEBI:57540"/>
    </ligand>
</feature>
<keyword evidence="8 15" id="KW-0862">Zinc</keyword>
<dbReference type="GO" id="GO:0005829">
    <property type="term" value="C:cytosol"/>
    <property type="evidence" value="ECO:0007669"/>
    <property type="project" value="TreeGrafter"/>
</dbReference>
<keyword evidence="9 15" id="KW-0460">Magnesium</keyword>
<feature type="domain" description="BRCT" evidence="18">
    <location>
        <begin position="580"/>
        <end position="660"/>
    </location>
</feature>
<dbReference type="Gene3D" id="1.10.150.20">
    <property type="entry name" value="5' to 3' exonuclease, C-terminal subdomain"/>
    <property type="match status" value="2"/>
</dbReference>
<evidence type="ECO:0000256" key="11">
    <source>
        <dbReference type="ARBA" id="ARBA00023204"/>
    </source>
</evidence>
<reference evidence="20" key="1">
    <citation type="submission" date="2020-07" db="EMBL/GenBank/DDBJ databases">
        <title>Complete genome sequencing of Clostridia bacterium strain 12CBH8.</title>
        <authorList>
            <person name="Sakamoto M."/>
            <person name="Murakami T."/>
            <person name="Mori H."/>
        </authorList>
    </citation>
    <scope>NUCLEOTIDE SEQUENCE [LARGE SCALE GENOMIC DNA]</scope>
    <source>
        <strain evidence="20">12CBH8</strain>
    </source>
</reference>
<comment type="cofactor">
    <cofactor evidence="15">
        <name>Mg(2+)</name>
        <dbReference type="ChEBI" id="CHEBI:18420"/>
    </cofactor>
    <cofactor evidence="15">
        <name>Mn(2+)</name>
        <dbReference type="ChEBI" id="CHEBI:29035"/>
    </cofactor>
</comment>
<evidence type="ECO:0000256" key="2">
    <source>
        <dbReference type="ARBA" id="ARBA00012722"/>
    </source>
</evidence>
<dbReference type="Gene3D" id="3.30.470.30">
    <property type="entry name" value="DNA ligase/mRNA capping enzyme"/>
    <property type="match status" value="1"/>
</dbReference>
<dbReference type="GO" id="GO:0006281">
    <property type="term" value="P:DNA repair"/>
    <property type="evidence" value="ECO:0007669"/>
    <property type="project" value="UniProtKB-KW"/>
</dbReference>
<evidence type="ECO:0000256" key="8">
    <source>
        <dbReference type="ARBA" id="ARBA00022833"/>
    </source>
</evidence>
<keyword evidence="20" id="KW-1185">Reference proteome</keyword>
<dbReference type="CDD" id="cd00114">
    <property type="entry name" value="LIGANc"/>
    <property type="match status" value="1"/>
</dbReference>
<keyword evidence="6 15" id="KW-0479">Metal-binding</keyword>
<evidence type="ECO:0000256" key="10">
    <source>
        <dbReference type="ARBA" id="ARBA00023027"/>
    </source>
</evidence>
<dbReference type="FunFam" id="1.10.287.610:FF:000002">
    <property type="entry name" value="DNA ligase"/>
    <property type="match status" value="1"/>
</dbReference>
<dbReference type="SUPFAM" id="SSF50249">
    <property type="entry name" value="Nucleic acid-binding proteins"/>
    <property type="match status" value="1"/>
</dbReference>
<evidence type="ECO:0000256" key="6">
    <source>
        <dbReference type="ARBA" id="ARBA00022723"/>
    </source>
</evidence>
<evidence type="ECO:0000256" key="15">
    <source>
        <dbReference type="HAMAP-Rule" id="MF_01588"/>
    </source>
</evidence>
<comment type="catalytic activity">
    <reaction evidence="13 15 16">
        <text>NAD(+) + (deoxyribonucleotide)n-3'-hydroxyl + 5'-phospho-(deoxyribonucleotide)m = (deoxyribonucleotide)n+m + AMP + beta-nicotinamide D-nucleotide.</text>
        <dbReference type="EC" id="6.5.1.2"/>
    </reaction>
</comment>
<feature type="binding site" evidence="15">
    <location>
        <position position="284"/>
    </location>
    <ligand>
        <name>NAD(+)</name>
        <dbReference type="ChEBI" id="CHEBI:57540"/>
    </ligand>
</feature>
<gene>
    <name evidence="15 19" type="primary">ligA</name>
    <name evidence="19" type="ORF">C12CBH8_10790</name>
</gene>
<dbReference type="FunFam" id="2.40.50.140:FF:000012">
    <property type="entry name" value="DNA ligase"/>
    <property type="match status" value="1"/>
</dbReference>
<dbReference type="InterPro" id="IPR001679">
    <property type="entry name" value="DNA_ligase"/>
</dbReference>
<evidence type="ECO:0000259" key="18">
    <source>
        <dbReference type="PROSITE" id="PS50172"/>
    </source>
</evidence>
<dbReference type="EC" id="6.5.1.2" evidence="2 15"/>
<dbReference type="CDD" id="cd17748">
    <property type="entry name" value="BRCT_DNA_ligase_like"/>
    <property type="match status" value="1"/>
</dbReference>
<dbReference type="InterPro" id="IPR013840">
    <property type="entry name" value="DNAligase_N"/>
</dbReference>
<dbReference type="SUPFAM" id="SSF47781">
    <property type="entry name" value="RuvA domain 2-like"/>
    <property type="match status" value="1"/>
</dbReference>
<dbReference type="SUPFAM" id="SSF52113">
    <property type="entry name" value="BRCT domain"/>
    <property type="match status" value="1"/>
</dbReference>
<dbReference type="InterPro" id="IPR010994">
    <property type="entry name" value="RuvA_2-like"/>
</dbReference>
<evidence type="ECO:0000256" key="16">
    <source>
        <dbReference type="RuleBase" id="RU000618"/>
    </source>
</evidence>
<feature type="active site" description="N6-AMP-lysine intermediate" evidence="15">
    <location>
        <position position="112"/>
    </location>
</feature>
<evidence type="ECO:0000256" key="3">
    <source>
        <dbReference type="ARBA" id="ARBA00013308"/>
    </source>
</evidence>
<feature type="binding site" evidence="15">
    <location>
        <position position="308"/>
    </location>
    <ligand>
        <name>NAD(+)</name>
        <dbReference type="ChEBI" id="CHEBI:57540"/>
    </ligand>
</feature>
<dbReference type="PROSITE" id="PS01056">
    <property type="entry name" value="DNA_LIGASE_N2"/>
    <property type="match status" value="1"/>
</dbReference>
<dbReference type="Gene3D" id="1.10.287.610">
    <property type="entry name" value="Helix hairpin bin"/>
    <property type="match status" value="1"/>
</dbReference>
<dbReference type="InterPro" id="IPR012340">
    <property type="entry name" value="NA-bd_OB-fold"/>
</dbReference>
<feature type="binding site" evidence="15">
    <location>
        <begin position="81"/>
        <end position="82"/>
    </location>
    <ligand>
        <name>NAD(+)</name>
        <dbReference type="ChEBI" id="CHEBI:57540"/>
    </ligand>
</feature>
<comment type="similarity">
    <text evidence="14 15">Belongs to the NAD-dependent DNA ligase family. LigA subfamily.</text>
</comment>
<dbReference type="InterPro" id="IPR001357">
    <property type="entry name" value="BRCT_dom"/>
</dbReference>
<dbReference type="InterPro" id="IPR003583">
    <property type="entry name" value="Hlx-hairpin-Hlx_DNA-bd_motif"/>
</dbReference>
<keyword evidence="11 15" id="KW-0234">DNA repair</keyword>
<evidence type="ECO:0000313" key="20">
    <source>
        <dbReference type="Proteomes" id="UP000593890"/>
    </source>
</evidence>
<feature type="binding site" evidence="15">
    <location>
        <position position="403"/>
    </location>
    <ligand>
        <name>Zn(2+)</name>
        <dbReference type="ChEBI" id="CHEBI:29105"/>
    </ligand>
</feature>
<keyword evidence="7 15" id="KW-0227">DNA damage</keyword>
<feature type="binding site" evidence="15">
    <location>
        <position position="400"/>
    </location>
    <ligand>
        <name>Zn(2+)</name>
        <dbReference type="ChEBI" id="CHEBI:29105"/>
    </ligand>
</feature>
<accession>A0A7I8D0X9</accession>
<evidence type="ECO:0000256" key="13">
    <source>
        <dbReference type="ARBA" id="ARBA00034005"/>
    </source>
</evidence>
<feature type="binding site" evidence="15">
    <location>
        <position position="418"/>
    </location>
    <ligand>
        <name>Zn(2+)</name>
        <dbReference type="ChEBI" id="CHEBI:29105"/>
    </ligand>
</feature>
<keyword evidence="10 15" id="KW-0520">NAD</keyword>
<dbReference type="GO" id="GO:0006260">
    <property type="term" value="P:DNA replication"/>
    <property type="evidence" value="ECO:0007669"/>
    <property type="project" value="UniProtKB-KW"/>
</dbReference>
<feature type="binding site" evidence="15">
    <location>
        <begin position="32"/>
        <end position="36"/>
    </location>
    <ligand>
        <name>NAD(+)</name>
        <dbReference type="ChEBI" id="CHEBI:57540"/>
    </ligand>
</feature>
<evidence type="ECO:0000256" key="7">
    <source>
        <dbReference type="ARBA" id="ARBA00022763"/>
    </source>
</evidence>
<dbReference type="NCBIfam" id="NF005932">
    <property type="entry name" value="PRK07956.1"/>
    <property type="match status" value="1"/>
</dbReference>
<evidence type="ECO:0000256" key="17">
    <source>
        <dbReference type="SAM" id="MobiDB-lite"/>
    </source>
</evidence>
<evidence type="ECO:0000313" key="19">
    <source>
        <dbReference type="EMBL" id="BCI60440.1"/>
    </source>
</evidence>
<proteinExistence type="inferred from homology"/>
<dbReference type="SMART" id="SM00278">
    <property type="entry name" value="HhH1"/>
    <property type="match status" value="4"/>
</dbReference>
<dbReference type="EMBL" id="AP023321">
    <property type="protein sequence ID" value="BCI60440.1"/>
    <property type="molecule type" value="Genomic_DNA"/>
</dbReference>
<dbReference type="FunFam" id="3.30.470.30:FF:000001">
    <property type="entry name" value="DNA ligase"/>
    <property type="match status" value="1"/>
</dbReference>
<feature type="binding site" evidence="15">
    <location>
        <position position="110"/>
    </location>
    <ligand>
        <name>NAD(+)</name>
        <dbReference type="ChEBI" id="CHEBI:57540"/>
    </ligand>
</feature>
<dbReference type="NCBIfam" id="TIGR00575">
    <property type="entry name" value="dnlj"/>
    <property type="match status" value="1"/>
</dbReference>
<dbReference type="SMART" id="SM00292">
    <property type="entry name" value="BRCT"/>
    <property type="match status" value="1"/>
</dbReference>
<feature type="binding site" evidence="15">
    <location>
        <position position="423"/>
    </location>
    <ligand>
        <name>Zn(2+)</name>
        <dbReference type="ChEBI" id="CHEBI:29105"/>
    </ligand>
</feature>
<dbReference type="HAMAP" id="MF_01588">
    <property type="entry name" value="DNA_ligase_A"/>
    <property type="match status" value="1"/>
</dbReference>
<dbReference type="InterPro" id="IPR004149">
    <property type="entry name" value="Znf_DNAligase_C4"/>
</dbReference>
<evidence type="ECO:0000256" key="4">
    <source>
        <dbReference type="ARBA" id="ARBA00022598"/>
    </source>
</evidence>
<dbReference type="InterPro" id="IPR041663">
    <property type="entry name" value="DisA/LigA_HHH"/>
</dbReference>
<dbReference type="Proteomes" id="UP000593890">
    <property type="component" value="Chromosome"/>
</dbReference>
<dbReference type="InterPro" id="IPR036420">
    <property type="entry name" value="BRCT_dom_sf"/>
</dbReference>
<dbReference type="InterPro" id="IPR033136">
    <property type="entry name" value="DNA_ligase_CS"/>
</dbReference>
<feature type="binding site" evidence="15">
    <location>
        <position position="168"/>
    </location>
    <ligand>
        <name>NAD(+)</name>
        <dbReference type="ChEBI" id="CHEBI:57540"/>
    </ligand>
</feature>
<evidence type="ECO:0000256" key="5">
    <source>
        <dbReference type="ARBA" id="ARBA00022705"/>
    </source>
</evidence>
<dbReference type="Pfam" id="PF14520">
    <property type="entry name" value="HHH_5"/>
    <property type="match status" value="1"/>
</dbReference>
<dbReference type="Gene3D" id="3.40.50.10190">
    <property type="entry name" value="BRCT domain"/>
    <property type="match status" value="1"/>
</dbReference>
<comment type="function">
    <text evidence="1 15">DNA ligase that catalyzes the formation of phosphodiester linkages between 5'-phosphoryl and 3'-hydroxyl groups in double-stranded DNA using NAD as a coenzyme and as the energy source for the reaction. It is essential for DNA replication and repair of damaged DNA.</text>
</comment>
<evidence type="ECO:0000256" key="14">
    <source>
        <dbReference type="ARBA" id="ARBA00060881"/>
    </source>
</evidence>
<dbReference type="AlphaFoldDB" id="A0A7I8D0X9"/>
<dbReference type="InterPro" id="IPR004150">
    <property type="entry name" value="NAD_DNA_ligase_OB"/>
</dbReference>
<keyword evidence="4 15" id="KW-0436">Ligase</keyword>
<keyword evidence="12 15" id="KW-0464">Manganese</keyword>
<dbReference type="Pfam" id="PF12826">
    <property type="entry name" value="HHH_2"/>
    <property type="match status" value="1"/>
</dbReference>
<dbReference type="GO" id="GO:0003911">
    <property type="term" value="F:DNA ligase (NAD+) activity"/>
    <property type="evidence" value="ECO:0007669"/>
    <property type="project" value="UniProtKB-UniRule"/>
</dbReference>
<dbReference type="GO" id="GO:0046872">
    <property type="term" value="F:metal ion binding"/>
    <property type="evidence" value="ECO:0007669"/>
    <property type="project" value="UniProtKB-KW"/>
</dbReference>
<dbReference type="Gene3D" id="6.20.10.30">
    <property type="match status" value="1"/>
</dbReference>
<dbReference type="Pfam" id="PF00533">
    <property type="entry name" value="BRCT"/>
    <property type="match status" value="1"/>
</dbReference>
<evidence type="ECO:0000256" key="12">
    <source>
        <dbReference type="ARBA" id="ARBA00023211"/>
    </source>
</evidence>
<dbReference type="RefSeq" id="WP_215533732.1">
    <property type="nucleotide sequence ID" value="NZ_AP023321.1"/>
</dbReference>
<dbReference type="GO" id="GO:0003677">
    <property type="term" value="F:DNA binding"/>
    <property type="evidence" value="ECO:0007669"/>
    <property type="project" value="InterPro"/>
</dbReference>
<dbReference type="PIRSF" id="PIRSF001604">
    <property type="entry name" value="LigA"/>
    <property type="match status" value="1"/>
</dbReference>
<dbReference type="Gene3D" id="2.40.50.140">
    <property type="entry name" value="Nucleic acid-binding proteins"/>
    <property type="match status" value="1"/>
</dbReference>
<feature type="region of interest" description="Disordered" evidence="17">
    <location>
        <begin position="183"/>
        <end position="205"/>
    </location>
</feature>
<keyword evidence="5 15" id="KW-0235">DNA replication</keyword>